<proteinExistence type="predicted"/>
<dbReference type="PANTHER" id="PTHR24379:SF121">
    <property type="entry name" value="C2H2-TYPE DOMAIN-CONTAINING PROTEIN"/>
    <property type="match status" value="1"/>
</dbReference>
<feature type="compositionally biased region" description="Low complexity" evidence="6">
    <location>
        <begin position="221"/>
        <end position="232"/>
    </location>
</feature>
<name>A0A8J5R3J5_9HYME</name>
<organism evidence="8 9">
    <name type="scientific">Cotesia typhae</name>
    <dbReference type="NCBI Taxonomy" id="2053667"/>
    <lineage>
        <taxon>Eukaryota</taxon>
        <taxon>Metazoa</taxon>
        <taxon>Ecdysozoa</taxon>
        <taxon>Arthropoda</taxon>
        <taxon>Hexapoda</taxon>
        <taxon>Insecta</taxon>
        <taxon>Pterygota</taxon>
        <taxon>Neoptera</taxon>
        <taxon>Endopterygota</taxon>
        <taxon>Hymenoptera</taxon>
        <taxon>Apocrita</taxon>
        <taxon>Ichneumonoidea</taxon>
        <taxon>Braconidae</taxon>
        <taxon>Microgastrinae</taxon>
        <taxon>Cotesia</taxon>
    </lineage>
</organism>
<dbReference type="PROSITE" id="PS50157">
    <property type="entry name" value="ZINC_FINGER_C2H2_2"/>
    <property type="match status" value="5"/>
</dbReference>
<dbReference type="AlphaFoldDB" id="A0A8J5R3J5"/>
<protein>
    <recommendedName>
        <fullName evidence="7">C2H2-type domain-containing protein</fullName>
    </recommendedName>
</protein>
<feature type="compositionally biased region" description="Pro residues" evidence="6">
    <location>
        <begin position="594"/>
        <end position="604"/>
    </location>
</feature>
<reference evidence="8" key="2">
    <citation type="submission" date="2021-04" db="EMBL/GenBank/DDBJ databases">
        <title>Genome-wide patterns of bracovirus chromosomal integration into multiple host tissues during parasitism.</title>
        <authorList>
            <person name="Chebbi M.A.C."/>
        </authorList>
    </citation>
    <scope>NUCLEOTIDE SEQUENCE</scope>
    <source>
        <tissue evidence="8">Whole body</tissue>
    </source>
</reference>
<keyword evidence="2" id="KW-0677">Repeat</keyword>
<feature type="domain" description="C2H2-type" evidence="7">
    <location>
        <begin position="545"/>
        <end position="568"/>
    </location>
</feature>
<feature type="region of interest" description="Disordered" evidence="6">
    <location>
        <begin position="685"/>
        <end position="710"/>
    </location>
</feature>
<keyword evidence="3 5" id="KW-0863">Zinc-finger</keyword>
<evidence type="ECO:0000256" key="3">
    <source>
        <dbReference type="ARBA" id="ARBA00022771"/>
    </source>
</evidence>
<feature type="domain" description="C2H2-type" evidence="7">
    <location>
        <begin position="480"/>
        <end position="503"/>
    </location>
</feature>
<feature type="compositionally biased region" description="Low complexity" evidence="6">
    <location>
        <begin position="98"/>
        <end position="107"/>
    </location>
</feature>
<evidence type="ECO:0000256" key="2">
    <source>
        <dbReference type="ARBA" id="ARBA00022737"/>
    </source>
</evidence>
<keyword evidence="4" id="KW-0862">Zinc</keyword>
<feature type="region of interest" description="Disordered" evidence="6">
    <location>
        <begin position="586"/>
        <end position="654"/>
    </location>
</feature>
<feature type="domain" description="C2H2-type" evidence="7">
    <location>
        <begin position="181"/>
        <end position="209"/>
    </location>
</feature>
<feature type="compositionally biased region" description="Basic and acidic residues" evidence="6">
    <location>
        <begin position="1003"/>
        <end position="1020"/>
    </location>
</feature>
<evidence type="ECO:0000256" key="4">
    <source>
        <dbReference type="ARBA" id="ARBA00022833"/>
    </source>
</evidence>
<feature type="compositionally biased region" description="Basic residues" evidence="6">
    <location>
        <begin position="616"/>
        <end position="627"/>
    </location>
</feature>
<dbReference type="GO" id="GO:0008270">
    <property type="term" value="F:zinc ion binding"/>
    <property type="evidence" value="ECO:0007669"/>
    <property type="project" value="UniProtKB-KW"/>
</dbReference>
<keyword evidence="9" id="KW-1185">Reference proteome</keyword>
<dbReference type="EMBL" id="JAAOIC020000048">
    <property type="protein sequence ID" value="KAG8036749.1"/>
    <property type="molecule type" value="Genomic_DNA"/>
</dbReference>
<comment type="caution">
    <text evidence="8">The sequence shown here is derived from an EMBL/GenBank/DDBJ whole genome shotgun (WGS) entry which is preliminary data.</text>
</comment>
<dbReference type="InterPro" id="IPR013087">
    <property type="entry name" value="Znf_C2H2_type"/>
</dbReference>
<gene>
    <name evidence="8" type="ORF">G9C98_004071</name>
</gene>
<evidence type="ECO:0000313" key="9">
    <source>
        <dbReference type="Proteomes" id="UP000729913"/>
    </source>
</evidence>
<feature type="domain" description="C2H2-type" evidence="7">
    <location>
        <begin position="274"/>
        <end position="302"/>
    </location>
</feature>
<keyword evidence="1" id="KW-0479">Metal-binding</keyword>
<dbReference type="PROSITE" id="PS00028">
    <property type="entry name" value="ZINC_FINGER_C2H2_1"/>
    <property type="match status" value="5"/>
</dbReference>
<feature type="region of interest" description="Disordered" evidence="6">
    <location>
        <begin position="78"/>
        <end position="155"/>
    </location>
</feature>
<feature type="compositionally biased region" description="Acidic residues" evidence="6">
    <location>
        <begin position="80"/>
        <end position="92"/>
    </location>
</feature>
<reference evidence="8" key="1">
    <citation type="submission" date="2020-03" db="EMBL/GenBank/DDBJ databases">
        <authorList>
            <person name="Chebbi M.A."/>
            <person name="Drezen J.M."/>
        </authorList>
    </citation>
    <scope>NUCLEOTIDE SEQUENCE</scope>
    <source>
        <tissue evidence="8">Whole body</tissue>
    </source>
</reference>
<sequence length="1163" mass="132412">MEVIPPSISDEVDTSIEPESNKISDIETNNVVTINTAEFQDPLELSLEIEATYGLKPCFVELERCDKIWETIQLIRDLQEDPNPETSDEETGSEMTGDYYNYDNDTANNHDAETINGDFENSNSTLINDDEPSSSHHDTESCSSTHNNPTAPYIKYQPVLGNGNTALPNFQFSVQRTRVLYPCVTCGKQYNHIRSLKEHEERIHNIIQPPVRKKSDHSNKNETNSSNNQENEVSNKNKPVEILPVKNIRSDDTAVVDITEFIKSVMACEPGTKITCCYCDRIYSDKYNLKKHVVAIHGGAPELIRSYKRKQPQQSLADEPEPAVEEAVEEHQEPPLKKRRLERSRILNVYRCETCGKHFYSLKNKRVHNRKVHGIYVRSPAGKNINKQIGNNHNNNSKKINEGNKVQTKLSLSSSLLTYESPTKNNTPENQNSENGILRICPICNVKTTKLNSFKTHCKNHGITIKFDNIYPREQDKTELDCKVCGETFMTSNHVVEHYWNIHRRCLRYKCYICGALSHESENLVKHLLKTHKVYFLLRKPIYNFQCHVCMKNFSSKSVYRMHVTQGHGLDLKTKEVEEVLKSTGRIDDDASPLLPPPPPPPPSSSSSLLSPKSASAKKRAIKRGLKRPTPMERPVKIEKPRPPSTRNGLREKSKFNYNENISLLDTAVSLSNSLLDDLPIAQKRTRKSSTLSHDKSNNLISDDVPTESKPKEPTYCILCFKHGFKNLRKHFLEYHKVRDPEPLIEQSLKMMPTSPEPVVKAEKTTKKEVKIEKKEVASPVKKAAIRRRSNPEARKINAQVKQQVSPIKEPCIPGPLRTFAAVRDEDGSLRFICKYCPLELKNYEKMRRDEYNHRREFSKLGGVEIRPSNPKYLNMDPDLILKQKNRKANAASLPKSNLLMDDQESLLRRSSFPLEKFKESNNYLTQESIKQCQEPIEHRCSNCSRLFRNGDILASHKISCKVRVDQQQITNETSDTRESSDRDSGIGISITIKKKNDSYEIVSRDNSDDSKSQDSEIRPNDLLLTDTPSDVLLNGIIPNQKNSEEVSTTISNNNVLELSETHEEIKIQKIDDDEKMIVDADDQNAIPVPSPIIVKPQVTKRKMSAGGKVRQLPSLVTLCTHALDRIHANESCTRKCYICNTDWPSAISRASHMTGIHKSGRR</sequence>
<evidence type="ECO:0000256" key="6">
    <source>
        <dbReference type="SAM" id="MobiDB-lite"/>
    </source>
</evidence>
<dbReference type="OrthoDB" id="7697749at2759"/>
<feature type="domain" description="C2H2-type" evidence="7">
    <location>
        <begin position="350"/>
        <end position="373"/>
    </location>
</feature>
<evidence type="ECO:0000256" key="5">
    <source>
        <dbReference type="PROSITE-ProRule" id="PRU00042"/>
    </source>
</evidence>
<feature type="compositionally biased region" description="Basic and acidic residues" evidence="6">
    <location>
        <begin position="630"/>
        <end position="642"/>
    </location>
</feature>
<evidence type="ECO:0000256" key="1">
    <source>
        <dbReference type="ARBA" id="ARBA00022723"/>
    </source>
</evidence>
<evidence type="ECO:0000313" key="8">
    <source>
        <dbReference type="EMBL" id="KAG8036749.1"/>
    </source>
</evidence>
<dbReference type="PANTHER" id="PTHR24379">
    <property type="entry name" value="KRAB AND ZINC FINGER DOMAIN-CONTAINING"/>
    <property type="match status" value="1"/>
</dbReference>
<dbReference type="Proteomes" id="UP000729913">
    <property type="component" value="Unassembled WGS sequence"/>
</dbReference>
<feature type="compositionally biased region" description="Low complexity" evidence="6">
    <location>
        <begin position="605"/>
        <end position="615"/>
    </location>
</feature>
<feature type="region of interest" description="Disordered" evidence="6">
    <location>
        <begin position="206"/>
        <end position="238"/>
    </location>
</feature>
<feature type="region of interest" description="Disordered" evidence="6">
    <location>
        <begin position="1003"/>
        <end position="1024"/>
    </location>
</feature>
<dbReference type="SMART" id="SM00355">
    <property type="entry name" value="ZnF_C2H2"/>
    <property type="match status" value="10"/>
</dbReference>
<evidence type="ECO:0000259" key="7">
    <source>
        <dbReference type="PROSITE" id="PS50157"/>
    </source>
</evidence>
<accession>A0A8J5R3J5</accession>